<dbReference type="EMBL" id="LSYV01000016">
    <property type="protein sequence ID" value="KXZ50661.1"/>
    <property type="molecule type" value="Genomic_DNA"/>
</dbReference>
<sequence length="571" mass="58681">MLAGQESAGGATPAPAPPPTAYTAVDFIPVAEILQASGPLVRLLPGQQLTLRSLSLHLADVARPLGPAPTLPSLAPSALVTLPADSTLILEDVTLVLSQSDLRAVITTGTTVAGSSGGSGGGSQGGNVIWRNVTLTSVGYGLPAPYPCSARPVTSGEQLGALVVGLFDDTEGPVILSLTSNMTIPGPEEWQTPTIPFGCLLALLGDPSRTTILDLAGREALWRGRQGTGSVIPGEYKDMQIEAHLYDLTLVNLPVASSPATNGELLSLSVLSFKIDRKFRLLTDSVESSVALLTLSRCTLVVPDLEVAFLYKVQRAADALHIADVTEKLAMRLRAVQVLLSDCTLLSASAYATAPTGGPPLLPRSWVWPPLELHGDQAEALKWGSQARLDLRTPLILQDLVLYNLAPGGVHPPDTPEYNPLWTRVAPPPALTGPDAHWANSSLPLWYLIYDRRGHAAIAAAAIATVAAVTATVAAVTATVTADTATVAAAIATVAAVTATVAAVTATVAAVTATVAAAIATVAAVTATVAAVNSTVAAVTATVADDTATVIGCALQFQAAASRTPLGRRSQ</sequence>
<name>A0A150GLJ1_GONPE</name>
<reference evidence="2" key="1">
    <citation type="journal article" date="2016" name="Nat. Commun.">
        <title>The Gonium pectorale genome demonstrates co-option of cell cycle regulation during the evolution of multicellularity.</title>
        <authorList>
            <person name="Hanschen E.R."/>
            <person name="Marriage T.N."/>
            <person name="Ferris P.J."/>
            <person name="Hamaji T."/>
            <person name="Toyoda A."/>
            <person name="Fujiyama A."/>
            <person name="Neme R."/>
            <person name="Noguchi H."/>
            <person name="Minakuchi Y."/>
            <person name="Suzuki M."/>
            <person name="Kawai-Toyooka H."/>
            <person name="Smith D.R."/>
            <person name="Sparks H."/>
            <person name="Anderson J."/>
            <person name="Bakaric R."/>
            <person name="Luria V."/>
            <person name="Karger A."/>
            <person name="Kirschner M.W."/>
            <person name="Durand P.M."/>
            <person name="Michod R.E."/>
            <person name="Nozaki H."/>
            <person name="Olson B.J."/>
        </authorList>
    </citation>
    <scope>NUCLEOTIDE SEQUENCE [LARGE SCALE GENOMIC DNA]</scope>
    <source>
        <strain evidence="2">NIES-2863</strain>
    </source>
</reference>
<dbReference type="OrthoDB" id="550519at2759"/>
<dbReference type="Proteomes" id="UP000075714">
    <property type="component" value="Unassembled WGS sequence"/>
</dbReference>
<keyword evidence="2" id="KW-1185">Reference proteome</keyword>
<proteinExistence type="predicted"/>
<evidence type="ECO:0000313" key="1">
    <source>
        <dbReference type="EMBL" id="KXZ50661.1"/>
    </source>
</evidence>
<organism evidence="1 2">
    <name type="scientific">Gonium pectorale</name>
    <name type="common">Green alga</name>
    <dbReference type="NCBI Taxonomy" id="33097"/>
    <lineage>
        <taxon>Eukaryota</taxon>
        <taxon>Viridiplantae</taxon>
        <taxon>Chlorophyta</taxon>
        <taxon>core chlorophytes</taxon>
        <taxon>Chlorophyceae</taxon>
        <taxon>CS clade</taxon>
        <taxon>Chlamydomonadales</taxon>
        <taxon>Volvocaceae</taxon>
        <taxon>Gonium</taxon>
    </lineage>
</organism>
<dbReference type="AlphaFoldDB" id="A0A150GLJ1"/>
<accession>A0A150GLJ1</accession>
<gene>
    <name evidence="1" type="ORF">GPECTOR_15g345</name>
</gene>
<comment type="caution">
    <text evidence="1">The sequence shown here is derived from an EMBL/GenBank/DDBJ whole genome shotgun (WGS) entry which is preliminary data.</text>
</comment>
<protein>
    <submittedName>
        <fullName evidence="1">Uncharacterized protein</fullName>
    </submittedName>
</protein>
<evidence type="ECO:0000313" key="2">
    <source>
        <dbReference type="Proteomes" id="UP000075714"/>
    </source>
</evidence>